<sequence>MMTMADFRGDQLFSFQDVFISVFLHYLILLSTPCSLSLSLSLSLSFASFIFLMHSWLFISI</sequence>
<keyword evidence="1" id="KW-0812">Transmembrane</keyword>
<keyword evidence="3" id="KW-1185">Reference proteome</keyword>
<dbReference type="AlphaFoldDB" id="A0AAP0IQI4"/>
<evidence type="ECO:0000313" key="3">
    <source>
        <dbReference type="Proteomes" id="UP001419268"/>
    </source>
</evidence>
<evidence type="ECO:0000313" key="2">
    <source>
        <dbReference type="EMBL" id="KAK9118832.1"/>
    </source>
</evidence>
<comment type="caution">
    <text evidence="2">The sequence shown here is derived from an EMBL/GenBank/DDBJ whole genome shotgun (WGS) entry which is preliminary data.</text>
</comment>
<organism evidence="2 3">
    <name type="scientific">Stephania cephalantha</name>
    <dbReference type="NCBI Taxonomy" id="152367"/>
    <lineage>
        <taxon>Eukaryota</taxon>
        <taxon>Viridiplantae</taxon>
        <taxon>Streptophyta</taxon>
        <taxon>Embryophyta</taxon>
        <taxon>Tracheophyta</taxon>
        <taxon>Spermatophyta</taxon>
        <taxon>Magnoliopsida</taxon>
        <taxon>Ranunculales</taxon>
        <taxon>Menispermaceae</taxon>
        <taxon>Menispermoideae</taxon>
        <taxon>Cissampelideae</taxon>
        <taxon>Stephania</taxon>
    </lineage>
</organism>
<keyword evidence="1" id="KW-1133">Transmembrane helix</keyword>
<dbReference type="EMBL" id="JBBNAG010000007">
    <property type="protein sequence ID" value="KAK9118832.1"/>
    <property type="molecule type" value="Genomic_DNA"/>
</dbReference>
<name>A0AAP0IQI4_9MAGN</name>
<feature type="transmembrane region" description="Helical" evidence="1">
    <location>
        <begin position="36"/>
        <end position="59"/>
    </location>
</feature>
<feature type="transmembrane region" description="Helical" evidence="1">
    <location>
        <begin position="12"/>
        <end position="30"/>
    </location>
</feature>
<reference evidence="2 3" key="1">
    <citation type="submission" date="2024-01" db="EMBL/GenBank/DDBJ databases">
        <title>Genome assemblies of Stephania.</title>
        <authorList>
            <person name="Yang L."/>
        </authorList>
    </citation>
    <scope>NUCLEOTIDE SEQUENCE [LARGE SCALE GENOMIC DNA]</scope>
    <source>
        <strain evidence="2">JXDWG</strain>
        <tissue evidence="2">Leaf</tissue>
    </source>
</reference>
<gene>
    <name evidence="2" type="ORF">Scep_016925</name>
</gene>
<evidence type="ECO:0000256" key="1">
    <source>
        <dbReference type="SAM" id="Phobius"/>
    </source>
</evidence>
<dbReference type="Proteomes" id="UP001419268">
    <property type="component" value="Unassembled WGS sequence"/>
</dbReference>
<keyword evidence="1" id="KW-0472">Membrane</keyword>
<proteinExistence type="predicted"/>
<protein>
    <submittedName>
        <fullName evidence="2">Uncharacterized protein</fullName>
    </submittedName>
</protein>
<accession>A0AAP0IQI4</accession>